<dbReference type="AlphaFoldDB" id="A0A5N5SNE8"/>
<evidence type="ECO:0000313" key="2">
    <source>
        <dbReference type="EMBL" id="KAB7495352.1"/>
    </source>
</evidence>
<feature type="chain" id="PRO_5024392362" evidence="1">
    <location>
        <begin position="21"/>
        <end position="79"/>
    </location>
</feature>
<comment type="caution">
    <text evidence="2">The sequence shown here is derived from an EMBL/GenBank/DDBJ whole genome shotgun (WGS) entry which is preliminary data.</text>
</comment>
<accession>A0A5N5SNE8</accession>
<name>A0A5N5SNE8_9CRUS</name>
<proteinExistence type="predicted"/>
<feature type="signal peptide" evidence="1">
    <location>
        <begin position="1"/>
        <end position="20"/>
    </location>
</feature>
<keyword evidence="3" id="KW-1185">Reference proteome</keyword>
<organism evidence="2 3">
    <name type="scientific">Armadillidium nasatum</name>
    <dbReference type="NCBI Taxonomy" id="96803"/>
    <lineage>
        <taxon>Eukaryota</taxon>
        <taxon>Metazoa</taxon>
        <taxon>Ecdysozoa</taxon>
        <taxon>Arthropoda</taxon>
        <taxon>Crustacea</taxon>
        <taxon>Multicrustacea</taxon>
        <taxon>Malacostraca</taxon>
        <taxon>Eumalacostraca</taxon>
        <taxon>Peracarida</taxon>
        <taxon>Isopoda</taxon>
        <taxon>Oniscidea</taxon>
        <taxon>Crinocheta</taxon>
        <taxon>Armadillidiidae</taxon>
        <taxon>Armadillidium</taxon>
    </lineage>
</organism>
<evidence type="ECO:0000313" key="3">
    <source>
        <dbReference type="Proteomes" id="UP000326759"/>
    </source>
</evidence>
<evidence type="ECO:0000256" key="1">
    <source>
        <dbReference type="SAM" id="SignalP"/>
    </source>
</evidence>
<dbReference type="EMBL" id="SEYY01022717">
    <property type="protein sequence ID" value="KAB7495352.1"/>
    <property type="molecule type" value="Genomic_DNA"/>
</dbReference>
<protein>
    <submittedName>
        <fullName evidence="2">Uncharacterized protein</fullName>
    </submittedName>
</protein>
<dbReference type="Proteomes" id="UP000326759">
    <property type="component" value="Unassembled WGS sequence"/>
</dbReference>
<gene>
    <name evidence="2" type="ORF">Anas_11220</name>
</gene>
<sequence length="79" mass="8674">MKFITVIFMGVALLATFVVGNPVADPNPILGIDLDLDLTLELKLLSQCGLTPNPCYSDNDCVTKYNLRRCSGYPKVLQI</sequence>
<keyword evidence="1" id="KW-0732">Signal</keyword>
<reference evidence="2 3" key="1">
    <citation type="journal article" date="2019" name="PLoS Biol.">
        <title>Sex chromosomes control vertical transmission of feminizing Wolbachia symbionts in an isopod.</title>
        <authorList>
            <person name="Becking T."/>
            <person name="Chebbi M.A."/>
            <person name="Giraud I."/>
            <person name="Moumen B."/>
            <person name="Laverre T."/>
            <person name="Caubet Y."/>
            <person name="Peccoud J."/>
            <person name="Gilbert C."/>
            <person name="Cordaux R."/>
        </authorList>
    </citation>
    <scope>NUCLEOTIDE SEQUENCE [LARGE SCALE GENOMIC DNA]</scope>
    <source>
        <strain evidence="2">ANa2</strain>
        <tissue evidence="2">Whole body excluding digestive tract and cuticle</tissue>
    </source>
</reference>